<evidence type="ECO:0008006" key="4">
    <source>
        <dbReference type="Google" id="ProtNLM"/>
    </source>
</evidence>
<dbReference type="AlphaFoldDB" id="A0A060XJY2"/>
<accession>A0A060XJY2</accession>
<gene>
    <name evidence="2" type="ORF">GSONMT00008801001</name>
</gene>
<reference evidence="2" key="2">
    <citation type="submission" date="2014-03" db="EMBL/GenBank/DDBJ databases">
        <authorList>
            <person name="Genoscope - CEA"/>
        </authorList>
    </citation>
    <scope>NUCLEOTIDE SEQUENCE</scope>
</reference>
<keyword evidence="1" id="KW-0732">Signal</keyword>
<dbReference type="Proteomes" id="UP000193380">
    <property type="component" value="Unassembled WGS sequence"/>
</dbReference>
<dbReference type="EMBL" id="FR905495">
    <property type="protein sequence ID" value="CDQ79741.1"/>
    <property type="molecule type" value="Genomic_DNA"/>
</dbReference>
<dbReference type="InterPro" id="IPR024079">
    <property type="entry name" value="MetalloPept_cat_dom_sf"/>
</dbReference>
<dbReference type="Gene3D" id="3.40.390.10">
    <property type="entry name" value="Collagenase (Catalytic Domain)"/>
    <property type="match status" value="1"/>
</dbReference>
<dbReference type="GO" id="GO:0008237">
    <property type="term" value="F:metallopeptidase activity"/>
    <property type="evidence" value="ECO:0007669"/>
    <property type="project" value="InterPro"/>
</dbReference>
<dbReference type="PaxDb" id="8022-A0A060XJY2"/>
<evidence type="ECO:0000313" key="3">
    <source>
        <dbReference type="Proteomes" id="UP000193380"/>
    </source>
</evidence>
<reference evidence="2" key="1">
    <citation type="journal article" date="2014" name="Nat. Commun.">
        <title>The rainbow trout genome provides novel insights into evolution after whole-genome duplication in vertebrates.</title>
        <authorList>
            <person name="Berthelot C."/>
            <person name="Brunet F."/>
            <person name="Chalopin D."/>
            <person name="Juanchich A."/>
            <person name="Bernard M."/>
            <person name="Noel B."/>
            <person name="Bento P."/>
            <person name="Da Silva C."/>
            <person name="Labadie K."/>
            <person name="Alberti A."/>
            <person name="Aury J.M."/>
            <person name="Louis A."/>
            <person name="Dehais P."/>
            <person name="Bardou P."/>
            <person name="Montfort J."/>
            <person name="Klopp C."/>
            <person name="Cabau C."/>
            <person name="Gaspin C."/>
            <person name="Thorgaard G.H."/>
            <person name="Boussaha M."/>
            <person name="Quillet E."/>
            <person name="Guyomard R."/>
            <person name="Galiana D."/>
            <person name="Bobe J."/>
            <person name="Volff J.N."/>
            <person name="Genet C."/>
            <person name="Wincker P."/>
            <person name="Jaillon O."/>
            <person name="Roest Crollius H."/>
            <person name="Guiguen Y."/>
        </authorList>
    </citation>
    <scope>NUCLEOTIDE SEQUENCE [LARGE SCALE GENOMIC DNA]</scope>
</reference>
<sequence length="140" mass="16178">MMPSLWFFCSIFALHLLLCIHSLPVPEWRASNRYKAAAGWPQKTHPYGLKKTTRFDHTQDTLKEQLHLSGGVYPETVLSWNGTESIWNRPRCGVPDYPTQKQSGISDYHMTKGGTFGGKQRRKRFVVFGGRWDKTDLTYK</sequence>
<dbReference type="STRING" id="8022.A0A060XJY2"/>
<evidence type="ECO:0000313" key="2">
    <source>
        <dbReference type="EMBL" id="CDQ79741.1"/>
    </source>
</evidence>
<organism evidence="2 3">
    <name type="scientific">Oncorhynchus mykiss</name>
    <name type="common">Rainbow trout</name>
    <name type="synonym">Salmo gairdneri</name>
    <dbReference type="NCBI Taxonomy" id="8022"/>
    <lineage>
        <taxon>Eukaryota</taxon>
        <taxon>Metazoa</taxon>
        <taxon>Chordata</taxon>
        <taxon>Craniata</taxon>
        <taxon>Vertebrata</taxon>
        <taxon>Euteleostomi</taxon>
        <taxon>Actinopterygii</taxon>
        <taxon>Neopterygii</taxon>
        <taxon>Teleostei</taxon>
        <taxon>Protacanthopterygii</taxon>
        <taxon>Salmoniformes</taxon>
        <taxon>Salmonidae</taxon>
        <taxon>Salmoninae</taxon>
        <taxon>Oncorhynchus</taxon>
    </lineage>
</organism>
<proteinExistence type="predicted"/>
<feature type="chain" id="PRO_5001591152" description="Secreted protein" evidence="1">
    <location>
        <begin position="23"/>
        <end position="140"/>
    </location>
</feature>
<evidence type="ECO:0000256" key="1">
    <source>
        <dbReference type="SAM" id="SignalP"/>
    </source>
</evidence>
<feature type="signal peptide" evidence="1">
    <location>
        <begin position="1"/>
        <end position="22"/>
    </location>
</feature>
<name>A0A060XJY2_ONCMY</name>
<protein>
    <recommendedName>
        <fullName evidence="4">Secreted protein</fullName>
    </recommendedName>
</protein>